<dbReference type="STRING" id="5454.A0A163FM94"/>
<organism evidence="3 4">
    <name type="scientific">Didymella rabiei</name>
    <name type="common">Chickpea ascochyta blight fungus</name>
    <name type="synonym">Mycosphaerella rabiei</name>
    <dbReference type="NCBI Taxonomy" id="5454"/>
    <lineage>
        <taxon>Eukaryota</taxon>
        <taxon>Fungi</taxon>
        <taxon>Dikarya</taxon>
        <taxon>Ascomycota</taxon>
        <taxon>Pezizomycotina</taxon>
        <taxon>Dothideomycetes</taxon>
        <taxon>Pleosporomycetidae</taxon>
        <taxon>Pleosporales</taxon>
        <taxon>Pleosporineae</taxon>
        <taxon>Didymellaceae</taxon>
        <taxon>Ascochyta</taxon>
    </lineage>
</organism>
<comment type="caution">
    <text evidence="3">The sequence shown here is derived from an EMBL/GenBank/DDBJ whole genome shotgun (WGS) entry which is preliminary data.</text>
</comment>
<feature type="compositionally biased region" description="Polar residues" evidence="1">
    <location>
        <begin position="1504"/>
        <end position="1526"/>
    </location>
</feature>
<keyword evidence="2" id="KW-0472">Membrane</keyword>
<dbReference type="EMBL" id="JYNV01000158">
    <property type="protein sequence ID" value="KZM24444.1"/>
    <property type="molecule type" value="Genomic_DNA"/>
</dbReference>
<keyword evidence="4" id="KW-1185">Reference proteome</keyword>
<feature type="compositionally biased region" description="Polar residues" evidence="1">
    <location>
        <begin position="1473"/>
        <end position="1483"/>
    </location>
</feature>
<feature type="compositionally biased region" description="Basic and acidic residues" evidence="1">
    <location>
        <begin position="1593"/>
        <end position="1611"/>
    </location>
</feature>
<feature type="transmembrane region" description="Helical" evidence="2">
    <location>
        <begin position="1389"/>
        <end position="1407"/>
    </location>
</feature>
<keyword evidence="2 3" id="KW-0812">Transmembrane</keyword>
<evidence type="ECO:0000313" key="3">
    <source>
        <dbReference type="EMBL" id="KZM24444.1"/>
    </source>
</evidence>
<evidence type="ECO:0000256" key="1">
    <source>
        <dbReference type="SAM" id="MobiDB-lite"/>
    </source>
</evidence>
<feature type="region of interest" description="Disordered" evidence="1">
    <location>
        <begin position="1555"/>
        <end position="1611"/>
    </location>
</feature>
<feature type="region of interest" description="Disordered" evidence="1">
    <location>
        <begin position="448"/>
        <end position="480"/>
    </location>
</feature>
<proteinExistence type="predicted"/>
<keyword evidence="2" id="KW-1133">Transmembrane helix</keyword>
<dbReference type="InterPro" id="IPR002523">
    <property type="entry name" value="MgTranspt_CorA/ZnTranspt_ZntB"/>
</dbReference>
<feature type="compositionally biased region" description="Basic and acidic residues" evidence="1">
    <location>
        <begin position="1561"/>
        <end position="1574"/>
    </location>
</feature>
<evidence type="ECO:0000313" key="4">
    <source>
        <dbReference type="Proteomes" id="UP000076837"/>
    </source>
</evidence>
<accession>A0A163FM94</accession>
<dbReference type="GO" id="GO:0046873">
    <property type="term" value="F:metal ion transmembrane transporter activity"/>
    <property type="evidence" value="ECO:0007669"/>
    <property type="project" value="InterPro"/>
</dbReference>
<dbReference type="Pfam" id="PF01544">
    <property type="entry name" value="CorA"/>
    <property type="match status" value="1"/>
</dbReference>
<dbReference type="Proteomes" id="UP000076837">
    <property type="component" value="Unassembled WGS sequence"/>
</dbReference>
<sequence>MSSVPPFLWESESLQNDVFIRPPRRPDRVTMKDTHAYASFGDNGTTVSVNGYGNIMQITRFLNFGASGFLCVDSQYATPFYVQSRMEDILESCTNPQRGLRLDIVDWTTFQPVPSVGFMYDRWPRYIFNNKEQNQDSADPAPKFATKPVQVDSPTKTTPEMAHGTSEVETVKTLDAGPAFPLSIQYFCSEGSVVQTYLLNLGEGGVPRDKVQWGSISLKPDICFRGLNFVNDNSEYGTDFTDLDSLRITDDRCKLLVIGTVPEDLTEIRDAAQSAENKQQKSSVAVLIVSPFIGGIAAEIDDGYCITLKDNKDDARLELTIVYTVKIFEQGNIDVLKELQISANAEPHNPALAAMKDVFSTASSFQKIYFAPSPRSDFVFRRNLEHILSVCSIPIPLDSDADITLPVDFKGPAIAITCGDIAGHCVASRASLSAFQFLCSALTYLDPNSSSSERIRSRNRRAHLDSGKDFSTEGDAETLTENDFDQIPETEVEQRNPETRYVPELFRRVRRVLKGHISWICQKTDSWEDGAFAPHYWATGKKIQNLDYLSSSSLVDTPLQLIKVLHSLSEPWMFSSEASIWIEEKLRSKVHFWVEGLHNSNQRGTYAFPRGNEESNIPSQDTKFSLLDHVMISMAFRCIEELHRRVTEPNIGPIWTDEPRCYYTYREVRRKTLKRFTTEDPTSKQKVLATSRWSGDTRFLLHSKDTFLFSAANMQFFDDPKTGTRSSEQRTKPETADAWRFADKRWAKLLDAQAYQDEFELLEWSKPLWYTIIYVLGCKGRRVGNYSSEALIREANSTLLDSSWYNGLSAGTLGYRRMPACYDSELDRDNHWHAAFETPNIMWSCGTASNTTTIRLETGKASLPTSSGANALSFRDNSRIAQKVPKYVPFLNLSPPKDQLDRNVLSDDWLQSPPAILSFETKANGSHRDVAVDLDDEKTEDGQMKLILNMVQGWKDDNAKRSKAEGRAKRIIGMFSSRKKPGWNGIVVDVPKYSLGSELSDWQPNARMRLRKDRSVWESKKRIIWLSHRNRAEAQQVYKCCSDVEGDNVISFYERHLDSERFFLDSATAALNEWETELHLSYYSVSPSKEGSLYHLKGHGYLALTAVSFRFSGDFSDRFWTCLLLEHHPGQRGRKTLGTHLLPVPECGIRGDLDLLKAHRGCGVAERREQREEDRPTKPWQQRRILELLIYSKILEGIRKNTIDILDAVKALALQSKETPSEHEKSSEDNEFEGAIEEAKQLQRLGDKEEYTSIARQWRRYIQILDVLEESLIKNIEKMEEWQRREQDRQDQQPRWTERDKRNHFTTILRLKIFTERQTREIKRLRDKVHSFQESLPGQLESIREDINFRGSQSINLFTYVTVVFLPLGFATGVLSMNGLPDHSTSMNLVFTALAALALTLVMLLNAEFVKGMAAPVAEVYRSFVYSMCSLLGLRQLWQIVKYAVFHSVVKPSIAHRAQYRRRQKEKQVAPATPSQPQHNSLENGPLGPGQLLPRKLGDRQLNKEQQPATTGSRSHNPSTEVPSNAEQHDNRGNFPKTLPNIFKDTENFSFREAVENEEEKQEKGLPKGNDRRNTNQHGAVPQVPNHVGIRIPGERRDLDVEKGLGHAAEP</sequence>
<feature type="compositionally biased region" description="Basic and acidic residues" evidence="1">
    <location>
        <begin position="462"/>
        <end position="471"/>
    </location>
</feature>
<gene>
    <name evidence="3" type="ORF">ST47_g4434</name>
</gene>
<reference evidence="3 4" key="1">
    <citation type="journal article" date="2016" name="Sci. Rep.">
        <title>Draft genome sequencing and secretome analysis of fungal phytopathogen Ascochyta rabiei provides insight into the necrotrophic effector repertoire.</title>
        <authorList>
            <person name="Verma S."/>
            <person name="Gazara R.K."/>
            <person name="Nizam S."/>
            <person name="Parween S."/>
            <person name="Chattopadhyay D."/>
            <person name="Verma P.K."/>
        </authorList>
    </citation>
    <scope>NUCLEOTIDE SEQUENCE [LARGE SCALE GENOMIC DNA]</scope>
    <source>
        <strain evidence="3 4">ArDII</strain>
    </source>
</reference>
<protein>
    <submittedName>
        <fullName evidence="3">Metal ion transmembrane transporter</fullName>
    </submittedName>
</protein>
<feature type="transmembrane region" description="Helical" evidence="2">
    <location>
        <begin position="1357"/>
        <end position="1377"/>
    </location>
</feature>
<dbReference type="Gene3D" id="1.20.58.340">
    <property type="entry name" value="Magnesium transport protein CorA, transmembrane region"/>
    <property type="match status" value="1"/>
</dbReference>
<dbReference type="GO" id="GO:0016020">
    <property type="term" value="C:membrane"/>
    <property type="evidence" value="ECO:0007669"/>
    <property type="project" value="InterPro"/>
</dbReference>
<evidence type="ECO:0000256" key="2">
    <source>
        <dbReference type="SAM" id="Phobius"/>
    </source>
</evidence>
<name>A0A163FM94_DIDRA</name>
<feature type="region of interest" description="Disordered" evidence="1">
    <location>
        <begin position="1460"/>
        <end position="1542"/>
    </location>
</feature>
<feature type="region of interest" description="Disordered" evidence="1">
    <location>
        <begin position="134"/>
        <end position="164"/>
    </location>
</feature>